<evidence type="ECO:0000313" key="2">
    <source>
        <dbReference type="Proteomes" id="UP000807504"/>
    </source>
</evidence>
<gene>
    <name evidence="1" type="ORF">HNY73_007395</name>
</gene>
<dbReference type="Proteomes" id="UP000807504">
    <property type="component" value="Unassembled WGS sequence"/>
</dbReference>
<dbReference type="EMBL" id="JABXBU010000012">
    <property type="protein sequence ID" value="KAF8789458.1"/>
    <property type="molecule type" value="Genomic_DNA"/>
</dbReference>
<keyword evidence="2" id="KW-1185">Reference proteome</keyword>
<reference evidence="1" key="2">
    <citation type="submission" date="2020-06" db="EMBL/GenBank/DDBJ databases">
        <authorList>
            <person name="Sheffer M."/>
        </authorList>
    </citation>
    <scope>NUCLEOTIDE SEQUENCE</scope>
</reference>
<proteinExistence type="predicted"/>
<evidence type="ECO:0000313" key="1">
    <source>
        <dbReference type="EMBL" id="KAF8789458.1"/>
    </source>
</evidence>
<comment type="caution">
    <text evidence="1">The sequence shown here is derived from an EMBL/GenBank/DDBJ whole genome shotgun (WGS) entry which is preliminary data.</text>
</comment>
<dbReference type="AlphaFoldDB" id="A0A8T0FGV2"/>
<accession>A0A8T0FGV2</accession>
<organism evidence="1 2">
    <name type="scientific">Argiope bruennichi</name>
    <name type="common">Wasp spider</name>
    <name type="synonym">Aranea bruennichi</name>
    <dbReference type="NCBI Taxonomy" id="94029"/>
    <lineage>
        <taxon>Eukaryota</taxon>
        <taxon>Metazoa</taxon>
        <taxon>Ecdysozoa</taxon>
        <taxon>Arthropoda</taxon>
        <taxon>Chelicerata</taxon>
        <taxon>Arachnida</taxon>
        <taxon>Araneae</taxon>
        <taxon>Araneomorphae</taxon>
        <taxon>Entelegynae</taxon>
        <taxon>Araneoidea</taxon>
        <taxon>Araneidae</taxon>
        <taxon>Argiope</taxon>
    </lineage>
</organism>
<sequence length="497" mass="58488">MKKQLSFSVKLTLEEMALRRYFINLWCEMDVLSSIENLKYEYLTKGTLPSDFGTTLNEMVKEKISNLVLPESLKKRMMVLIIPVGLDIVRWKVFHENSVNWSCDGLGLDILKQLCWTPAGTVDYPKTAEKLLSLEALRVQTRYKLAALYCLVDYIPSLWEQLPKSCKTHYLSDSPFVPSRVKLDVAWAYLLTEQESTLDSIVANLSPGDSFLQLACKYSALGGNKGGAEYFFKRLTNAERNSFLVPLVNEIILDRNRELRRRAGDFPIEKLSEVVCFLLSQVSLEQQIQVLKKQPYEFFRCFLDWPLQDLCLEMADLFQYFLSNHHYFLFIDSIAKDMDNSNHYFPNFLQELFQNSPSIFKNIFVAFERFHICFFYKFFNAEDMQTIKIIFKHLGVDRVFTLVSQRKFFVLLETIIMFKKQHMVKMCLEEVLQSEHQKSRVKEKYMKFLSEFRTDVCVRKRRWRQIFRDIATADRKRGIIEETATGAKKRQKTKITF</sequence>
<protein>
    <submittedName>
        <fullName evidence="1">Uncharacterized protein</fullName>
    </submittedName>
</protein>
<name>A0A8T0FGV2_ARGBR</name>
<reference evidence="1" key="1">
    <citation type="journal article" date="2020" name="bioRxiv">
        <title>Chromosome-level reference genome of the European wasp spider Argiope bruennichi: a resource for studies on range expansion and evolutionary adaptation.</title>
        <authorList>
            <person name="Sheffer M.M."/>
            <person name="Hoppe A."/>
            <person name="Krehenwinkel H."/>
            <person name="Uhl G."/>
            <person name="Kuss A.W."/>
            <person name="Jensen L."/>
            <person name="Jensen C."/>
            <person name="Gillespie R.G."/>
            <person name="Hoff K.J."/>
            <person name="Prost S."/>
        </authorList>
    </citation>
    <scope>NUCLEOTIDE SEQUENCE</scope>
</reference>